<dbReference type="GO" id="GO:0000150">
    <property type="term" value="F:DNA strand exchange activity"/>
    <property type="evidence" value="ECO:0007669"/>
    <property type="project" value="InterPro"/>
</dbReference>
<keyword evidence="2" id="KW-0233">DNA recombination</keyword>
<evidence type="ECO:0000313" key="6">
    <source>
        <dbReference type="EMBL" id="EKF16858.1"/>
    </source>
</evidence>
<protein>
    <submittedName>
        <fullName evidence="6">Recombinase</fullName>
    </submittedName>
</protein>
<dbReference type="EMBL" id="AMRM01000039">
    <property type="protein sequence ID" value="EKF16858.1"/>
    <property type="molecule type" value="Genomic_DNA"/>
</dbReference>
<keyword evidence="1" id="KW-0238">DNA-binding</keyword>
<comment type="caution">
    <text evidence="6">The sequence shown here is derived from an EMBL/GenBank/DDBJ whole genome shotgun (WGS) entry which is preliminary data.</text>
</comment>
<organism evidence="6 7">
    <name type="scientific">Nitratireductor pacificus pht-3B</name>
    <dbReference type="NCBI Taxonomy" id="391937"/>
    <lineage>
        <taxon>Bacteria</taxon>
        <taxon>Pseudomonadati</taxon>
        <taxon>Pseudomonadota</taxon>
        <taxon>Alphaproteobacteria</taxon>
        <taxon>Hyphomicrobiales</taxon>
        <taxon>Phyllobacteriaceae</taxon>
        <taxon>Nitratireductor</taxon>
    </lineage>
</organism>
<dbReference type="InterPro" id="IPR036162">
    <property type="entry name" value="Resolvase-like_N_sf"/>
</dbReference>
<dbReference type="InterPro" id="IPR011109">
    <property type="entry name" value="DNA_bind_recombinase_dom"/>
</dbReference>
<dbReference type="PANTHER" id="PTHR30461">
    <property type="entry name" value="DNA-INVERTASE FROM LAMBDOID PROPHAGE"/>
    <property type="match status" value="1"/>
</dbReference>
<dbReference type="Proteomes" id="UP000006786">
    <property type="component" value="Unassembled WGS sequence"/>
</dbReference>
<dbReference type="PANTHER" id="PTHR30461:SF2">
    <property type="entry name" value="SERINE RECOMBINASE PINE-RELATED"/>
    <property type="match status" value="1"/>
</dbReference>
<dbReference type="RefSeq" id="WP_008599295.1">
    <property type="nucleotide sequence ID" value="NZ_AMRM01000039.1"/>
</dbReference>
<name>K2MXY7_9HYPH</name>
<dbReference type="Gene3D" id="3.90.1750.20">
    <property type="entry name" value="Putative Large Serine Recombinase, Chain B, Domain 2"/>
    <property type="match status" value="1"/>
</dbReference>
<evidence type="ECO:0000259" key="5">
    <source>
        <dbReference type="PROSITE" id="PS51737"/>
    </source>
</evidence>
<accession>K2MXY7</accession>
<dbReference type="PROSITE" id="PS51737">
    <property type="entry name" value="RECOMBINASE_DNA_BIND"/>
    <property type="match status" value="1"/>
</dbReference>
<dbReference type="SMART" id="SM00857">
    <property type="entry name" value="Resolvase"/>
    <property type="match status" value="1"/>
</dbReference>
<dbReference type="InterPro" id="IPR050639">
    <property type="entry name" value="SSR_resolvase"/>
</dbReference>
<reference evidence="6 7" key="1">
    <citation type="journal article" date="2012" name="J. Bacteriol.">
        <title>Genome Sequence of Nitratireductor pacificus Type Strain pht-3B.</title>
        <authorList>
            <person name="Lai Q."/>
            <person name="Li G."/>
            <person name="Shao Z."/>
        </authorList>
    </citation>
    <scope>NUCLEOTIDE SEQUENCE [LARGE SCALE GENOMIC DNA]</scope>
    <source>
        <strain evidence="7">pht-3B</strain>
    </source>
</reference>
<dbReference type="AlphaFoldDB" id="K2MXY7"/>
<dbReference type="Pfam" id="PF00239">
    <property type="entry name" value="Resolvase"/>
    <property type="match status" value="1"/>
</dbReference>
<dbReference type="PROSITE" id="PS51736">
    <property type="entry name" value="RECOMBINASES_3"/>
    <property type="match status" value="1"/>
</dbReference>
<dbReference type="PATRIC" id="fig|391937.3.peg.4284"/>
<proteinExistence type="predicted"/>
<dbReference type="CDD" id="cd00338">
    <property type="entry name" value="Ser_Recombinase"/>
    <property type="match status" value="1"/>
</dbReference>
<dbReference type="OrthoDB" id="9791494at2"/>
<evidence type="ECO:0000256" key="3">
    <source>
        <dbReference type="SAM" id="Coils"/>
    </source>
</evidence>
<gene>
    <name evidence="6" type="ORF">NA2_20926</name>
</gene>
<dbReference type="eggNOG" id="COG1961">
    <property type="taxonomic scope" value="Bacteria"/>
</dbReference>
<feature type="domain" description="Recombinase" evidence="5">
    <location>
        <begin position="179"/>
        <end position="300"/>
    </location>
</feature>
<dbReference type="Pfam" id="PF07508">
    <property type="entry name" value="Recombinase"/>
    <property type="match status" value="1"/>
</dbReference>
<dbReference type="GO" id="GO:0003677">
    <property type="term" value="F:DNA binding"/>
    <property type="evidence" value="ECO:0007669"/>
    <property type="project" value="UniProtKB-KW"/>
</dbReference>
<keyword evidence="3" id="KW-0175">Coiled coil</keyword>
<dbReference type="Pfam" id="PF13408">
    <property type="entry name" value="Zn_ribbon_recom"/>
    <property type="match status" value="1"/>
</dbReference>
<sequence>MSANLKPPLAFSYLRFSTPEQQRGDSFRRQTELAQRYAREHGLVLDSRSFADLGVSAFRGANLQSGKLGEFLHAVQIGAIPKGSYLLMESLDRMSRADPWDSVGELRKIVKAGIRVVTLTNGRVYEIDDTNSEFALLEAVVVLIRAHEESVIKSRRLKAAWEKKRGSASSRPITSIAPAWLRSMEDGNGFEALEDRAAVVRGIFEAYLGGEGPHSIAQRLNKEGVQPFGRGEFWHRSYVLKILDNPATIGEFTPHTLEYDEGGRRTRKPQPPLRNYFPAIIGAEDFARVRSLRSSKRSPAQPAGTRRVSHLLAGLAQCPHCRSSMLRVNKGGGPKGGYPYLVCSRAKAGAGCQYHGVRIDRIEPRIVEAYEHLARDMPVGSKTVEDVAKRLEKEREALTKRIARYVEFLEVGPSEAVRTELSKAEESLARVRTEERELAAIRASRNVVSRTARLSDLRKALSRDPLDYAEANAALRQLFGRVVVHWDRAALDFHWQHGGVSRVTVVEETW</sequence>
<evidence type="ECO:0000313" key="7">
    <source>
        <dbReference type="Proteomes" id="UP000006786"/>
    </source>
</evidence>
<dbReference type="Gene3D" id="3.40.50.1390">
    <property type="entry name" value="Resolvase, N-terminal catalytic domain"/>
    <property type="match status" value="1"/>
</dbReference>
<feature type="domain" description="Resolvase/invertase-type recombinase catalytic" evidence="4">
    <location>
        <begin position="9"/>
        <end position="168"/>
    </location>
</feature>
<evidence type="ECO:0000256" key="2">
    <source>
        <dbReference type="ARBA" id="ARBA00023172"/>
    </source>
</evidence>
<feature type="coiled-coil region" evidence="3">
    <location>
        <begin position="381"/>
        <end position="434"/>
    </location>
</feature>
<dbReference type="STRING" id="391937.NA2_20926"/>
<evidence type="ECO:0000259" key="4">
    <source>
        <dbReference type="PROSITE" id="PS51736"/>
    </source>
</evidence>
<dbReference type="SUPFAM" id="SSF53041">
    <property type="entry name" value="Resolvase-like"/>
    <property type="match status" value="1"/>
</dbReference>
<keyword evidence="7" id="KW-1185">Reference proteome</keyword>
<evidence type="ECO:0000256" key="1">
    <source>
        <dbReference type="ARBA" id="ARBA00023125"/>
    </source>
</evidence>
<dbReference type="InterPro" id="IPR025827">
    <property type="entry name" value="Zn_ribbon_recom_dom"/>
</dbReference>
<dbReference type="InterPro" id="IPR006119">
    <property type="entry name" value="Resolv_N"/>
</dbReference>
<dbReference type="InterPro" id="IPR038109">
    <property type="entry name" value="DNA_bind_recomb_sf"/>
</dbReference>